<dbReference type="Pfam" id="PF01432">
    <property type="entry name" value="Peptidase_M3"/>
    <property type="match status" value="1"/>
</dbReference>
<comment type="caution">
    <text evidence="9">The sequence shown here is derived from an EMBL/GenBank/DDBJ whole genome shotgun (WGS) entry which is preliminary data.</text>
</comment>
<keyword evidence="10" id="KW-1185">Reference proteome</keyword>
<gene>
    <name evidence="9" type="ORF">Cfor_07384</name>
</gene>
<dbReference type="CDD" id="cd06456">
    <property type="entry name" value="M3A_DCP"/>
    <property type="match status" value="1"/>
</dbReference>
<evidence type="ECO:0000256" key="6">
    <source>
        <dbReference type="ARBA" id="ARBA00023049"/>
    </source>
</evidence>
<comment type="cofactor">
    <cofactor evidence="7">
        <name>Zn(2+)</name>
        <dbReference type="ChEBI" id="CHEBI:29105"/>
    </cofactor>
    <text evidence="7">Binds 1 zinc ion.</text>
</comment>
<proteinExistence type="inferred from homology"/>
<evidence type="ECO:0000259" key="8">
    <source>
        <dbReference type="Pfam" id="PF01432"/>
    </source>
</evidence>
<keyword evidence="6 7" id="KW-0482">Metalloprotease</keyword>
<dbReference type="FunCoup" id="A0A6L2Q067">
    <property type="interactions" value="446"/>
</dbReference>
<evidence type="ECO:0000256" key="3">
    <source>
        <dbReference type="ARBA" id="ARBA00022723"/>
    </source>
</evidence>
<dbReference type="EMBL" id="BLKM01000729">
    <property type="protein sequence ID" value="GFG37894.1"/>
    <property type="molecule type" value="Genomic_DNA"/>
</dbReference>
<dbReference type="InterPro" id="IPR034005">
    <property type="entry name" value="M3A_DCP"/>
</dbReference>
<dbReference type="InterPro" id="IPR001567">
    <property type="entry name" value="Pept_M3A_M3B_dom"/>
</dbReference>
<dbReference type="FunFam" id="3.40.390.10:FF:000059">
    <property type="entry name" value="Oligopeptidase, putative"/>
    <property type="match status" value="1"/>
</dbReference>
<dbReference type="InterPro" id="IPR024077">
    <property type="entry name" value="Neurolysin/TOP_dom2"/>
</dbReference>
<dbReference type="InParanoid" id="A0A6L2Q067"/>
<dbReference type="AlphaFoldDB" id="A0A6L2Q067"/>
<accession>A0A6L2Q067</accession>
<dbReference type="Gene3D" id="1.10.1370.10">
    <property type="entry name" value="Neurolysin, domain 3"/>
    <property type="match status" value="1"/>
</dbReference>
<dbReference type="GO" id="GO:0004222">
    <property type="term" value="F:metalloendopeptidase activity"/>
    <property type="evidence" value="ECO:0007669"/>
    <property type="project" value="InterPro"/>
</dbReference>
<dbReference type="OrthoDB" id="534666at2759"/>
<evidence type="ECO:0000256" key="2">
    <source>
        <dbReference type="ARBA" id="ARBA00022670"/>
    </source>
</evidence>
<evidence type="ECO:0000256" key="4">
    <source>
        <dbReference type="ARBA" id="ARBA00022801"/>
    </source>
</evidence>
<dbReference type="SUPFAM" id="SSF55486">
    <property type="entry name" value="Metalloproteases ('zincins'), catalytic domain"/>
    <property type="match status" value="1"/>
</dbReference>
<dbReference type="InterPro" id="IPR045090">
    <property type="entry name" value="Pept_M3A_M3B"/>
</dbReference>
<evidence type="ECO:0000313" key="9">
    <source>
        <dbReference type="EMBL" id="GFG37894.1"/>
    </source>
</evidence>
<reference evidence="10" key="1">
    <citation type="submission" date="2020-01" db="EMBL/GenBank/DDBJ databases">
        <title>Draft genome sequence of the Termite Coptotermes fromosanus.</title>
        <authorList>
            <person name="Itakura S."/>
            <person name="Yosikawa Y."/>
            <person name="Umezawa K."/>
        </authorList>
    </citation>
    <scope>NUCLEOTIDE SEQUENCE [LARGE SCALE GENOMIC DNA]</scope>
</reference>
<dbReference type="PANTHER" id="PTHR11804:SF83">
    <property type="entry name" value="LD37516P"/>
    <property type="match status" value="1"/>
</dbReference>
<evidence type="ECO:0000256" key="5">
    <source>
        <dbReference type="ARBA" id="ARBA00022833"/>
    </source>
</evidence>
<organism evidence="9 10">
    <name type="scientific">Coptotermes formosanus</name>
    <name type="common">Formosan subterranean termite</name>
    <dbReference type="NCBI Taxonomy" id="36987"/>
    <lineage>
        <taxon>Eukaryota</taxon>
        <taxon>Metazoa</taxon>
        <taxon>Ecdysozoa</taxon>
        <taxon>Arthropoda</taxon>
        <taxon>Hexapoda</taxon>
        <taxon>Insecta</taxon>
        <taxon>Pterygota</taxon>
        <taxon>Neoptera</taxon>
        <taxon>Polyneoptera</taxon>
        <taxon>Dictyoptera</taxon>
        <taxon>Blattodea</taxon>
        <taxon>Blattoidea</taxon>
        <taxon>Termitoidae</taxon>
        <taxon>Rhinotermitidae</taxon>
        <taxon>Coptotermes</taxon>
    </lineage>
</organism>
<keyword evidence="3 7" id="KW-0479">Metal-binding</keyword>
<protein>
    <recommendedName>
        <fullName evidence="8">Peptidase M3A/M3B catalytic domain-containing protein</fullName>
    </recommendedName>
</protein>
<feature type="domain" description="Peptidase M3A/M3B catalytic" evidence="8">
    <location>
        <begin position="211"/>
        <end position="665"/>
    </location>
</feature>
<keyword evidence="4 7" id="KW-0378">Hydrolase</keyword>
<comment type="similarity">
    <text evidence="1 7">Belongs to the peptidase M3 family.</text>
</comment>
<keyword evidence="5 7" id="KW-0862">Zinc</keyword>
<dbReference type="GO" id="GO:0046872">
    <property type="term" value="F:metal ion binding"/>
    <property type="evidence" value="ECO:0007669"/>
    <property type="project" value="UniProtKB-UniRule"/>
</dbReference>
<dbReference type="InterPro" id="IPR024079">
    <property type="entry name" value="MetalloPept_cat_dom_sf"/>
</dbReference>
<dbReference type="Proteomes" id="UP000502823">
    <property type="component" value="Unassembled WGS sequence"/>
</dbReference>
<evidence type="ECO:0000256" key="1">
    <source>
        <dbReference type="ARBA" id="ARBA00006040"/>
    </source>
</evidence>
<evidence type="ECO:0000256" key="7">
    <source>
        <dbReference type="RuleBase" id="RU003435"/>
    </source>
</evidence>
<evidence type="ECO:0000313" key="10">
    <source>
        <dbReference type="Proteomes" id="UP000502823"/>
    </source>
</evidence>
<dbReference type="GO" id="GO:0006508">
    <property type="term" value="P:proteolysis"/>
    <property type="evidence" value="ECO:0007669"/>
    <property type="project" value="UniProtKB-KW"/>
</dbReference>
<sequence>MFPSVQARRRYSMVFAPWHRKLPEVPTDVLDDPLLKTQGIPQISSLTTEKCSSAVKKYALEFESEIWKIEDQLKENPPQNVFVEVLDPLEKYGAPLDTTWGLVKTLYLTNKDLMPVRAYVSIHDKARRSRALKFNSEPVYAACKEASLNNDMTEEQKRVLMATKSFQHTIEDHSIIREFPEDVLKIMALDSSEPNQGPWKVTLNPHVYSRFLEYCPDRDLRWNVWQAYTRRASKFSDPNLQNSTHLEELRYLRRYQASLLGFDSFAAMSMETKMAGSVETVKTMIASLLSRARPSQDREVIELQEFAVSRGFDGAIQLWDLPYWKRKQCASLFGYNENQIREYFPLPRVLTGLFTLCEQLFGVQIQERKGVSTWHPDVQYFDVLDPDSTEPVAGFYFDPYARGEKLWAYQDSGWMVALRGRSSAANTTPLASIILNLQRPRGGKPALLSFSELQLLFQKFGHALQHLLTKTSYMEVSGLSNVEWDAVEVCSTFMVHWLYDQNTIDLISGHVESGEPLPSSMLQQLCLVQKHMPGYELCKELYLASLDLELHTKKDFWMDLVQALWPQYFAFPLDSKDSHPCSFTAIFCEEWGAAYYCHLWARVMAADAFSAFIEAGLNNEEDLPTIGRRFRSTFLALGGGCHPGEVFRRFRGRDPSPKALLNSLGLKQYAQLCGNCDEWLITQIIYVTNERADTAEVNARDLGARQRSNLIHGASLRFTRSKPVTERAETHAAVRH</sequence>
<name>A0A6L2Q067_COPFO</name>
<dbReference type="PANTHER" id="PTHR11804">
    <property type="entry name" value="PROTEASE M3 THIMET OLIGOPEPTIDASE-RELATED"/>
    <property type="match status" value="1"/>
</dbReference>
<keyword evidence="2 7" id="KW-0645">Protease</keyword>
<dbReference type="Gene3D" id="3.40.390.10">
    <property type="entry name" value="Collagenase (Catalytic Domain)"/>
    <property type="match status" value="1"/>
</dbReference>